<dbReference type="InterPro" id="IPR013559">
    <property type="entry name" value="YheO"/>
</dbReference>
<dbReference type="PANTHER" id="PTHR35568">
    <property type="entry name" value="TRANSCRIPTIONAL REGULATOR DAUR"/>
    <property type="match status" value="1"/>
</dbReference>
<evidence type="ECO:0000313" key="4">
    <source>
        <dbReference type="Proteomes" id="UP000005384"/>
    </source>
</evidence>
<dbReference type="Pfam" id="PF13309">
    <property type="entry name" value="HTH_22"/>
    <property type="match status" value="1"/>
</dbReference>
<dbReference type="PATRIC" id="fig|742737.3.peg.3280"/>
<sequence>MQNLELLKQLAHGVATQFGSSCEVVIHDLTRNDLDSSIVYIENGHVSNRQLGDGPSEIVLETLNSSPERLQDKLSYLTRTDDGRILKSSTMYIRGDDARVNYIFSLNYDITGLITMDKALKDLISTNSEPDKQPRKITHNVNDLLDALIEQSVALVGKPVALMTKDDKVTAIQFLNDSGAFLITKSGDKVSSYFGISKFTLYSYMDSGRESKDTKDNE</sequence>
<dbReference type="Pfam" id="PF08348">
    <property type="entry name" value="PAS_6"/>
    <property type="match status" value="1"/>
</dbReference>
<dbReference type="HOGENOM" id="CLU_080179_0_1_9"/>
<feature type="domain" description="YheO-like" evidence="1">
    <location>
        <begin position="4"/>
        <end position="117"/>
    </location>
</feature>
<dbReference type="InterPro" id="IPR039445">
    <property type="entry name" value="DauR-like_HTH"/>
</dbReference>
<dbReference type="EMBL" id="ADLN01000092">
    <property type="protein sequence ID" value="EHI58608.1"/>
    <property type="molecule type" value="Genomic_DNA"/>
</dbReference>
<organism evidence="3 4">
    <name type="scientific">Hungatella hathewayi WAL-18680</name>
    <dbReference type="NCBI Taxonomy" id="742737"/>
    <lineage>
        <taxon>Bacteria</taxon>
        <taxon>Bacillati</taxon>
        <taxon>Bacillota</taxon>
        <taxon>Clostridia</taxon>
        <taxon>Lachnospirales</taxon>
        <taxon>Lachnospiraceae</taxon>
        <taxon>Hungatella</taxon>
    </lineage>
</organism>
<gene>
    <name evidence="3" type="ORF">HMPREF9473_03301</name>
</gene>
<dbReference type="InterPro" id="IPR039446">
    <property type="entry name" value="DauR-like"/>
</dbReference>
<comment type="caution">
    <text evidence="3">The sequence shown here is derived from an EMBL/GenBank/DDBJ whole genome shotgun (WGS) entry which is preliminary data.</text>
</comment>
<dbReference type="RefSeq" id="WP_006781280.1">
    <property type="nucleotide sequence ID" value="NZ_CP040506.1"/>
</dbReference>
<dbReference type="PANTHER" id="PTHR35568:SF1">
    <property type="entry name" value="TRANSCRIPTIONAL REGULATOR DAUR"/>
    <property type="match status" value="1"/>
</dbReference>
<proteinExistence type="predicted"/>
<accession>G5IIH3</accession>
<dbReference type="Proteomes" id="UP000005384">
    <property type="component" value="Unassembled WGS sequence"/>
</dbReference>
<protein>
    <recommendedName>
        <fullName evidence="5">PAC domain-containing protein</fullName>
    </recommendedName>
</protein>
<evidence type="ECO:0008006" key="5">
    <source>
        <dbReference type="Google" id="ProtNLM"/>
    </source>
</evidence>
<name>G5IIH3_9FIRM</name>
<feature type="domain" description="Transcriptional regulator DauR-like HTH" evidence="2">
    <location>
        <begin position="145"/>
        <end position="205"/>
    </location>
</feature>
<evidence type="ECO:0000259" key="2">
    <source>
        <dbReference type="Pfam" id="PF13309"/>
    </source>
</evidence>
<evidence type="ECO:0000259" key="1">
    <source>
        <dbReference type="Pfam" id="PF08348"/>
    </source>
</evidence>
<evidence type="ECO:0000313" key="3">
    <source>
        <dbReference type="EMBL" id="EHI58608.1"/>
    </source>
</evidence>
<dbReference type="AlphaFoldDB" id="G5IIH3"/>
<reference evidence="3 4" key="1">
    <citation type="submission" date="2011-08" db="EMBL/GenBank/DDBJ databases">
        <title>The Genome Sequence of Clostridium hathewayi WAL-18680.</title>
        <authorList>
            <consortium name="The Broad Institute Genome Sequencing Platform"/>
            <person name="Earl A."/>
            <person name="Ward D."/>
            <person name="Feldgarden M."/>
            <person name="Gevers D."/>
            <person name="Finegold S.M."/>
            <person name="Summanen P.H."/>
            <person name="Molitoris D.R."/>
            <person name="Song M."/>
            <person name="Daigneault M."/>
            <person name="Allen-Vercoe E."/>
            <person name="Young S.K."/>
            <person name="Zeng Q."/>
            <person name="Gargeya S."/>
            <person name="Fitzgerald M."/>
            <person name="Haas B."/>
            <person name="Abouelleil A."/>
            <person name="Alvarado L."/>
            <person name="Arachchi H.M."/>
            <person name="Berlin A."/>
            <person name="Brown A."/>
            <person name="Chapman S.B."/>
            <person name="Chen Z."/>
            <person name="Dunbar C."/>
            <person name="Freedman E."/>
            <person name="Gearin G."/>
            <person name="Gellesch M."/>
            <person name="Goldberg J."/>
            <person name="Griggs A."/>
            <person name="Gujja S."/>
            <person name="Heiman D."/>
            <person name="Howarth C."/>
            <person name="Larson L."/>
            <person name="Lui A."/>
            <person name="MacDonald P.J.P."/>
            <person name="Montmayeur A."/>
            <person name="Murphy C."/>
            <person name="Neiman D."/>
            <person name="Pearson M."/>
            <person name="Priest M."/>
            <person name="Roberts A."/>
            <person name="Saif S."/>
            <person name="Shea T."/>
            <person name="Shenoy N."/>
            <person name="Sisk P."/>
            <person name="Stolte C."/>
            <person name="Sykes S."/>
            <person name="Wortman J."/>
            <person name="Nusbaum C."/>
            <person name="Birren B."/>
        </authorList>
    </citation>
    <scope>NUCLEOTIDE SEQUENCE [LARGE SCALE GENOMIC DNA]</scope>
    <source>
        <strain evidence="3 4">WAL-18680</strain>
    </source>
</reference>
<dbReference type="OrthoDB" id="9796595at2"/>
<keyword evidence="4" id="KW-1185">Reference proteome</keyword>